<name>A0ABS0FED6_9FLAO</name>
<dbReference type="Proteomes" id="UP000660070">
    <property type="component" value="Unassembled WGS sequence"/>
</dbReference>
<organism evidence="1 2">
    <name type="scientific">Kaistella gelatinilytica</name>
    <dbReference type="NCBI Taxonomy" id="2787636"/>
    <lineage>
        <taxon>Bacteria</taxon>
        <taxon>Pseudomonadati</taxon>
        <taxon>Bacteroidota</taxon>
        <taxon>Flavobacteriia</taxon>
        <taxon>Flavobacteriales</taxon>
        <taxon>Weeksellaceae</taxon>
        <taxon>Chryseobacterium group</taxon>
        <taxon>Kaistella</taxon>
    </lineage>
</organism>
<comment type="caution">
    <text evidence="1">The sequence shown here is derived from an EMBL/GenBank/DDBJ whole genome shotgun (WGS) entry which is preliminary data.</text>
</comment>
<sequence>MRIFLLLGIFSIIVSCNGQTKEEINLHILNEPYNFLTKNKEVYNLRYYTYTDTLHSRIVLNEENIKAGWQPFTNGVKLDYFDLYFNENNKVIGFKGWAAESPGNITENNIKSIFDMFNKRSDYTPIKLNNKDAYFSENEWESKDYIIGIQNDKLNRSLCFIIINRNEIKKFYAEIFYAEFLNLTRNRIEHIIKLPKLNYTSTDADKRFYKEKFDELKKNNR</sequence>
<reference evidence="1 2" key="1">
    <citation type="submission" date="2020-11" db="EMBL/GenBank/DDBJ databases">
        <title>Kaistella gelatinilytica sp. nov., a flavobacterium isolated from Antarctic Soil.</title>
        <authorList>
            <person name="Li J."/>
        </authorList>
    </citation>
    <scope>NUCLEOTIDE SEQUENCE [LARGE SCALE GENOMIC DNA]</scope>
    <source>
        <strain evidence="1 2">G5-32</strain>
    </source>
</reference>
<protein>
    <recommendedName>
        <fullName evidence="3">Lipoprotein</fullName>
    </recommendedName>
</protein>
<keyword evidence="2" id="KW-1185">Reference proteome</keyword>
<dbReference type="RefSeq" id="WP_196080491.1">
    <property type="nucleotide sequence ID" value="NZ_JADPVI010000003.1"/>
</dbReference>
<dbReference type="PROSITE" id="PS51257">
    <property type="entry name" value="PROKAR_LIPOPROTEIN"/>
    <property type="match status" value="1"/>
</dbReference>
<evidence type="ECO:0000313" key="1">
    <source>
        <dbReference type="EMBL" id="MBF8458027.1"/>
    </source>
</evidence>
<accession>A0ABS0FED6</accession>
<evidence type="ECO:0000313" key="2">
    <source>
        <dbReference type="Proteomes" id="UP000660070"/>
    </source>
</evidence>
<gene>
    <name evidence="1" type="ORF">IV494_12645</name>
</gene>
<proteinExistence type="predicted"/>
<dbReference type="EMBL" id="JADPVI010000003">
    <property type="protein sequence ID" value="MBF8458027.1"/>
    <property type="molecule type" value="Genomic_DNA"/>
</dbReference>
<evidence type="ECO:0008006" key="3">
    <source>
        <dbReference type="Google" id="ProtNLM"/>
    </source>
</evidence>